<accession>A0ABD5PEK0</accession>
<dbReference type="Proteomes" id="UP001595921">
    <property type="component" value="Unassembled WGS sequence"/>
</dbReference>
<reference evidence="3 4" key="1">
    <citation type="journal article" date="2019" name="Int. J. Syst. Evol. Microbiol.">
        <title>The Global Catalogue of Microorganisms (GCM) 10K type strain sequencing project: providing services to taxonomists for standard genome sequencing and annotation.</title>
        <authorList>
            <consortium name="The Broad Institute Genomics Platform"/>
            <consortium name="The Broad Institute Genome Sequencing Center for Infectious Disease"/>
            <person name="Wu L."/>
            <person name="Ma J."/>
        </authorList>
    </citation>
    <scope>NUCLEOTIDE SEQUENCE [LARGE SCALE GENOMIC DNA]</scope>
    <source>
        <strain evidence="3 4">CGMCC 1.12553</strain>
    </source>
</reference>
<evidence type="ECO:0000313" key="4">
    <source>
        <dbReference type="Proteomes" id="UP001595921"/>
    </source>
</evidence>
<dbReference type="SMART" id="SM00849">
    <property type="entry name" value="Lactamase_B"/>
    <property type="match status" value="1"/>
</dbReference>
<name>A0ABD5PEK0_9EURY</name>
<dbReference type="SUPFAM" id="SSF56281">
    <property type="entry name" value="Metallo-hydrolase/oxidoreductase"/>
    <property type="match status" value="1"/>
</dbReference>
<feature type="domain" description="Metallo-beta-lactamase" evidence="2">
    <location>
        <begin position="88"/>
        <end position="325"/>
    </location>
</feature>
<gene>
    <name evidence="3" type="ORF">ACFO0N_14375</name>
</gene>
<evidence type="ECO:0000313" key="3">
    <source>
        <dbReference type="EMBL" id="MFC4359129.1"/>
    </source>
</evidence>
<sequence length="454" mass="46768">MSGPSPGESGGPDDPGGFGESGGSGGSSGSGGSGESGGSSGSGESGGFDGSVESNETVAFEGGEVGGPTVVAPGIVRIGVGTGSPEGQNSAYVLPDRGVVVDPGPPSDDAWERLVTGIEAAGLAVDEVVLVLVTHWHADHAGLAPRLAEAADATLAMHEADAPLVADYAAERERRIDRDARRLRAWGVPDDRVAALREGDRPSPMPDSYPVRELVDGECVLGIRVLHTPGHTLGGATFVVEDDDEEDGNGSPRGTERPTLLVGDHVLPTYTPNVGGGDTRLFGFDDEADPGAVDPDNPSPLWFYLDALDRLVEWDGRRRRCGEHHAGGDDLGGVADDGDTDPPTPLVLPGHGTDLDLAERAAVIDRHHRERAERVLDAVRAVQATGTDGESGGEGASGDGVTPWAVARELFGEMDGIHAKMGVGEAAAHLVDLRCRGLVGVVGEEPVRYSAVGR</sequence>
<keyword evidence="4" id="KW-1185">Reference proteome</keyword>
<dbReference type="InterPro" id="IPR001279">
    <property type="entry name" value="Metallo-B-lactamas"/>
</dbReference>
<dbReference type="EMBL" id="JBHSDS010000008">
    <property type="protein sequence ID" value="MFC4359129.1"/>
    <property type="molecule type" value="Genomic_DNA"/>
</dbReference>
<dbReference type="InterPro" id="IPR036866">
    <property type="entry name" value="RibonucZ/Hydroxyglut_hydro"/>
</dbReference>
<dbReference type="Pfam" id="PF00753">
    <property type="entry name" value="Lactamase_B"/>
    <property type="match status" value="1"/>
</dbReference>
<dbReference type="PANTHER" id="PTHR23131:SF4">
    <property type="entry name" value="METALLO-BETA-LACTAMASE SUPERFAMILY POTEIN"/>
    <property type="match status" value="1"/>
</dbReference>
<organism evidence="3 4">
    <name type="scientific">Halobium salinum</name>
    <dbReference type="NCBI Taxonomy" id="1364940"/>
    <lineage>
        <taxon>Archaea</taxon>
        <taxon>Methanobacteriati</taxon>
        <taxon>Methanobacteriota</taxon>
        <taxon>Stenosarchaea group</taxon>
        <taxon>Halobacteria</taxon>
        <taxon>Halobacteriales</taxon>
        <taxon>Haloferacaceae</taxon>
        <taxon>Halobium</taxon>
    </lineage>
</organism>
<dbReference type="RefSeq" id="WP_267622991.1">
    <property type="nucleotide sequence ID" value="NZ_JAODIW010000006.1"/>
</dbReference>
<comment type="caution">
    <text evidence="3">The sequence shown here is derived from an EMBL/GenBank/DDBJ whole genome shotgun (WGS) entry which is preliminary data.</text>
</comment>
<dbReference type="AlphaFoldDB" id="A0ABD5PEK0"/>
<evidence type="ECO:0000256" key="1">
    <source>
        <dbReference type="SAM" id="MobiDB-lite"/>
    </source>
</evidence>
<proteinExistence type="predicted"/>
<dbReference type="PANTHER" id="PTHR23131">
    <property type="entry name" value="ENDORIBONUCLEASE LACTB2"/>
    <property type="match status" value="1"/>
</dbReference>
<dbReference type="InterPro" id="IPR050662">
    <property type="entry name" value="Sec-metab_biosynth-thioest"/>
</dbReference>
<protein>
    <submittedName>
        <fullName evidence="3">MBL fold metallo-hydrolase</fullName>
    </submittedName>
</protein>
<feature type="compositionally biased region" description="Gly residues" evidence="1">
    <location>
        <begin position="8"/>
        <end position="49"/>
    </location>
</feature>
<feature type="region of interest" description="Disordered" evidence="1">
    <location>
        <begin position="1"/>
        <end position="53"/>
    </location>
</feature>
<dbReference type="Gene3D" id="3.60.15.10">
    <property type="entry name" value="Ribonuclease Z/Hydroxyacylglutathione hydrolase-like"/>
    <property type="match status" value="1"/>
</dbReference>
<evidence type="ECO:0000259" key="2">
    <source>
        <dbReference type="SMART" id="SM00849"/>
    </source>
</evidence>